<dbReference type="EMBL" id="JABWSX010000001">
    <property type="protein sequence ID" value="NVL04824.1"/>
    <property type="molecule type" value="Genomic_DNA"/>
</dbReference>
<gene>
    <name evidence="1" type="ORF">HU230_03470</name>
</gene>
<name>A0A973WHR2_9BRAD</name>
<accession>A0A973WHR2</accession>
<dbReference type="AlphaFoldDB" id="A0A973WHR2"/>
<organism evidence="1">
    <name type="scientific">Bradyrhizobium quebecense</name>
    <dbReference type="NCBI Taxonomy" id="2748629"/>
    <lineage>
        <taxon>Bacteria</taxon>
        <taxon>Pseudomonadati</taxon>
        <taxon>Pseudomonadota</taxon>
        <taxon>Alphaproteobacteria</taxon>
        <taxon>Hyphomicrobiales</taxon>
        <taxon>Nitrobacteraceae</taxon>
        <taxon>Bradyrhizobium</taxon>
    </lineage>
</organism>
<reference evidence="1" key="1">
    <citation type="submission" date="2020-06" db="EMBL/GenBank/DDBJ databases">
        <title>Whole Genome Sequence of Bradyrhizobium sp. Strain 66S1MB.</title>
        <authorList>
            <person name="Bromfield E."/>
            <person name="Cloutier S."/>
        </authorList>
    </citation>
    <scope>NUCLEOTIDE SEQUENCE</scope>
    <source>
        <strain evidence="1">66S1MB</strain>
    </source>
</reference>
<evidence type="ECO:0000313" key="1">
    <source>
        <dbReference type="EMBL" id="NVL04824.1"/>
    </source>
</evidence>
<proteinExistence type="predicted"/>
<comment type="caution">
    <text evidence="1">The sequence shown here is derived from an EMBL/GenBank/DDBJ whole genome shotgun (WGS) entry which is preliminary data.</text>
</comment>
<dbReference type="RefSeq" id="WP_176528997.1">
    <property type="nucleotide sequence ID" value="NZ_CP088022.1"/>
</dbReference>
<protein>
    <submittedName>
        <fullName evidence="1">Uncharacterized protein</fullName>
    </submittedName>
</protein>
<sequence length="53" mass="5783">MHDRAAGKRACSQDQSTAPVELAAAHQDLKSLAAAEGLECEMGRQFRSKIIRK</sequence>